<dbReference type="OrthoDB" id="416222at2759"/>
<keyword evidence="15" id="KW-1185">Reference proteome</keyword>
<dbReference type="InterPro" id="IPR013783">
    <property type="entry name" value="Ig-like_fold"/>
</dbReference>
<feature type="region of interest" description="Disordered" evidence="11">
    <location>
        <begin position="126"/>
        <end position="145"/>
    </location>
</feature>
<evidence type="ECO:0000256" key="6">
    <source>
        <dbReference type="ARBA" id="ARBA00023001"/>
    </source>
</evidence>
<keyword evidence="10" id="KW-0624">Polysaccharide degradation</keyword>
<evidence type="ECO:0000313" key="15">
    <source>
        <dbReference type="Proteomes" id="UP000184267"/>
    </source>
</evidence>
<comment type="caution">
    <text evidence="14">The sequence shown here is derived from an EMBL/GenBank/DDBJ whole genome shotgun (WGS) entry which is preliminary data.</text>
</comment>
<dbReference type="Gene3D" id="2.60.40.10">
    <property type="entry name" value="Immunoglobulins"/>
    <property type="match status" value="1"/>
</dbReference>
<sequence length="888" mass="93909">MVFLNARLSPICALLLVAIADGQSANSLSSTVFESSSVAMSSVLTSVASSATASASSALSSEATSGASVSTSIATTSGAASASFSVSVSIAPSGPTATSGPPLEPTHITIPISSYPFTSIPVPSDSPIPGVFPSTSPKSPPPPGSRLIPDFGPAWKAAHARAKKLISGWSLEQKVATTTGTGYGNGRCVGNIPSVAEFPGLCLEDSPLGVRGTDFVTVFPTGLSAAATWQRHLIRARGLAMGQEFKGKGVHVALGPMMNMGRIAQGGRNWEGFGADPFLSGEAAYETILVLQAGGVQACAKHYINNEQEHFRTQESSNVDDRTEHEIYFHPFLRSVQAGVASVLCSYNLINDTYACENDYTLNELLKKQAGFQGYVMTDWGGHHSTMSAVTGLDMSMPGEIVSGDLASGSWWGANLTAFVHNGTIPESRVDDMAERIVASGYLLDQDQNYPEVTFNAFFPNDSATNAHINVQADHYKIVREIGAAGSVLLKSTNSALPLKKPRSIALIGNDAGPSSRGPNGFAFAGGDDGILAVGWGSGMTSFSYLISPLEAIQARARKDSYGSQVSWFLNNWDLAGAQATALDQDVALVFVNVDSGEGFITVDGNEGDRKNLTLWGNADELIAAIAEVNRNTIVIAHSVGPAIIEPWIENPNITAVVWAGVSGQEAGNSIMDVLYGDVNPSGRLPYTIAKRPEDYSAQLITGGSGDDILRIDYTEGLNIDYRHFDANNIDPRFEFGFGLSYTTFSYAGLHIKPITHADRTSATLESAWGAGKASPADEGAVAALWLHRPAFEVSFTVKNTGAVAGTEIAQLYLHFPSSAGEPPSVLRGFQDIQVPEHGSAQGRITLSRYDLSVWDSDAKGWRKPAGQFTFSIGASSRDFRLKGTVPL</sequence>
<dbReference type="FunFam" id="3.40.50.1700:FF:000003">
    <property type="entry name" value="Probable beta-glucosidase"/>
    <property type="match status" value="1"/>
</dbReference>
<evidence type="ECO:0000256" key="5">
    <source>
        <dbReference type="ARBA" id="ARBA00022801"/>
    </source>
</evidence>
<dbReference type="InterPro" id="IPR002772">
    <property type="entry name" value="Glyco_hydro_3_C"/>
</dbReference>
<keyword evidence="6" id="KW-0136">Cellulose degradation</keyword>
<dbReference type="InterPro" id="IPR017853">
    <property type="entry name" value="GH"/>
</dbReference>
<feature type="chain" id="PRO_5013154795" description="beta-glucosidase" evidence="12">
    <location>
        <begin position="25"/>
        <end position="888"/>
    </location>
</feature>
<feature type="signal peptide" evidence="12">
    <location>
        <begin position="1"/>
        <end position="24"/>
    </location>
</feature>
<feature type="domain" description="Fibronectin type III-like" evidence="13">
    <location>
        <begin position="808"/>
        <end position="877"/>
    </location>
</feature>
<dbReference type="Pfam" id="PF01915">
    <property type="entry name" value="Glyco_hydro_3_C"/>
    <property type="match status" value="1"/>
</dbReference>
<keyword evidence="8" id="KW-0119">Carbohydrate metabolism</keyword>
<evidence type="ECO:0000256" key="2">
    <source>
        <dbReference type="ARBA" id="ARBA00004987"/>
    </source>
</evidence>
<evidence type="ECO:0000256" key="4">
    <source>
        <dbReference type="ARBA" id="ARBA00012744"/>
    </source>
</evidence>
<dbReference type="InterPro" id="IPR001764">
    <property type="entry name" value="Glyco_hydro_3_N"/>
</dbReference>
<evidence type="ECO:0000256" key="3">
    <source>
        <dbReference type="ARBA" id="ARBA00005336"/>
    </source>
</evidence>
<dbReference type="SMART" id="SM01217">
    <property type="entry name" value="Fn3_like"/>
    <property type="match status" value="1"/>
</dbReference>
<dbReference type="Gene3D" id="3.40.50.1700">
    <property type="entry name" value="Glycoside hydrolase family 3 C-terminal domain"/>
    <property type="match status" value="1"/>
</dbReference>
<keyword evidence="5" id="KW-0378">Hydrolase</keyword>
<dbReference type="AlphaFoldDB" id="A0A1M2VHH6"/>
<dbReference type="InterPro" id="IPR026891">
    <property type="entry name" value="Fn3-like"/>
</dbReference>
<dbReference type="Proteomes" id="UP000184267">
    <property type="component" value="Unassembled WGS sequence"/>
</dbReference>
<keyword evidence="12" id="KW-0732">Signal</keyword>
<accession>A0A1M2VHH6</accession>
<dbReference type="OMA" id="MEDNGGH"/>
<keyword evidence="7" id="KW-0325">Glycoprotein</keyword>
<evidence type="ECO:0000313" key="14">
    <source>
        <dbReference type="EMBL" id="OJT07006.1"/>
    </source>
</evidence>
<dbReference type="PRINTS" id="PR00133">
    <property type="entry name" value="GLHYDRLASE3"/>
</dbReference>
<evidence type="ECO:0000256" key="1">
    <source>
        <dbReference type="ARBA" id="ARBA00000448"/>
    </source>
</evidence>
<comment type="similarity">
    <text evidence="3">Belongs to the glycosyl hydrolase 3 family.</text>
</comment>
<dbReference type="Gene3D" id="3.20.20.300">
    <property type="entry name" value="Glycoside hydrolase, family 3, N-terminal domain"/>
    <property type="match status" value="1"/>
</dbReference>
<protein>
    <recommendedName>
        <fullName evidence="4">beta-glucosidase</fullName>
        <ecNumber evidence="4">3.2.1.21</ecNumber>
    </recommendedName>
</protein>
<dbReference type="PANTHER" id="PTHR42715">
    <property type="entry name" value="BETA-GLUCOSIDASE"/>
    <property type="match status" value="1"/>
</dbReference>
<gene>
    <name evidence="14" type="ORF">TRAPUB_2136</name>
</gene>
<comment type="catalytic activity">
    <reaction evidence="1">
        <text>Hydrolysis of terminal, non-reducing beta-D-glucosyl residues with release of beta-D-glucose.</text>
        <dbReference type="EC" id="3.2.1.21"/>
    </reaction>
</comment>
<evidence type="ECO:0000259" key="13">
    <source>
        <dbReference type="SMART" id="SM01217"/>
    </source>
</evidence>
<dbReference type="InterPro" id="IPR050288">
    <property type="entry name" value="Cellulose_deg_GH3"/>
</dbReference>
<reference evidence="14 15" key="1">
    <citation type="submission" date="2016-10" db="EMBL/GenBank/DDBJ databases">
        <title>Genome sequence of the basidiomycete white-rot fungus Trametes pubescens.</title>
        <authorList>
            <person name="Makela M.R."/>
            <person name="Granchi Z."/>
            <person name="Peng M."/>
            <person name="De Vries R.P."/>
            <person name="Grigoriev I."/>
            <person name="Riley R."/>
            <person name="Hilden K."/>
        </authorList>
    </citation>
    <scope>NUCLEOTIDE SEQUENCE [LARGE SCALE GENOMIC DNA]</scope>
    <source>
        <strain evidence="14 15">FBCC735</strain>
    </source>
</reference>
<evidence type="ECO:0000256" key="10">
    <source>
        <dbReference type="ARBA" id="ARBA00023326"/>
    </source>
</evidence>
<proteinExistence type="inferred from homology"/>
<dbReference type="STRING" id="154538.A0A1M2VHH6"/>
<dbReference type="Pfam" id="PF14310">
    <property type="entry name" value="Fn3-like"/>
    <property type="match status" value="1"/>
</dbReference>
<evidence type="ECO:0000256" key="8">
    <source>
        <dbReference type="ARBA" id="ARBA00023277"/>
    </source>
</evidence>
<dbReference type="InterPro" id="IPR036881">
    <property type="entry name" value="Glyco_hydro_3_C_sf"/>
</dbReference>
<dbReference type="EC" id="3.2.1.21" evidence="4"/>
<organism evidence="14 15">
    <name type="scientific">Trametes pubescens</name>
    <name type="common">White-rot fungus</name>
    <dbReference type="NCBI Taxonomy" id="154538"/>
    <lineage>
        <taxon>Eukaryota</taxon>
        <taxon>Fungi</taxon>
        <taxon>Dikarya</taxon>
        <taxon>Basidiomycota</taxon>
        <taxon>Agaricomycotina</taxon>
        <taxon>Agaricomycetes</taxon>
        <taxon>Polyporales</taxon>
        <taxon>Polyporaceae</taxon>
        <taxon>Trametes</taxon>
    </lineage>
</organism>
<dbReference type="EMBL" id="MNAD01001229">
    <property type="protein sequence ID" value="OJT07006.1"/>
    <property type="molecule type" value="Genomic_DNA"/>
</dbReference>
<evidence type="ECO:0000256" key="12">
    <source>
        <dbReference type="SAM" id="SignalP"/>
    </source>
</evidence>
<dbReference type="SUPFAM" id="SSF51445">
    <property type="entry name" value="(Trans)glycosidases"/>
    <property type="match status" value="1"/>
</dbReference>
<dbReference type="SUPFAM" id="SSF52279">
    <property type="entry name" value="Beta-D-glucan exohydrolase, C-terminal domain"/>
    <property type="match status" value="1"/>
</dbReference>
<evidence type="ECO:0000256" key="7">
    <source>
        <dbReference type="ARBA" id="ARBA00023180"/>
    </source>
</evidence>
<comment type="pathway">
    <text evidence="2">Glycan metabolism; cellulose degradation.</text>
</comment>
<dbReference type="Pfam" id="PF00933">
    <property type="entry name" value="Glyco_hydro_3"/>
    <property type="match status" value="1"/>
</dbReference>
<evidence type="ECO:0000256" key="11">
    <source>
        <dbReference type="SAM" id="MobiDB-lite"/>
    </source>
</evidence>
<keyword evidence="9" id="KW-0326">Glycosidase</keyword>
<dbReference type="FunFam" id="3.20.20.300:FF:000002">
    <property type="entry name" value="Probable beta-glucosidase"/>
    <property type="match status" value="1"/>
</dbReference>
<dbReference type="GO" id="GO:0030245">
    <property type="term" value="P:cellulose catabolic process"/>
    <property type="evidence" value="ECO:0007669"/>
    <property type="project" value="UniProtKB-KW"/>
</dbReference>
<dbReference type="InterPro" id="IPR036962">
    <property type="entry name" value="Glyco_hydro_3_N_sf"/>
</dbReference>
<dbReference type="PANTHER" id="PTHR42715:SF2">
    <property type="entry name" value="BETA-GLUCOSIDASE F-RELATED"/>
    <property type="match status" value="1"/>
</dbReference>
<dbReference type="GO" id="GO:0008422">
    <property type="term" value="F:beta-glucosidase activity"/>
    <property type="evidence" value="ECO:0007669"/>
    <property type="project" value="UniProtKB-EC"/>
</dbReference>
<name>A0A1M2VHH6_TRAPU</name>
<evidence type="ECO:0000256" key="9">
    <source>
        <dbReference type="ARBA" id="ARBA00023295"/>
    </source>
</evidence>